<dbReference type="InterPro" id="IPR032787">
    <property type="entry name" value="Prok-E2_D"/>
</dbReference>
<dbReference type="EMBL" id="JRLV01000026">
    <property type="protein sequence ID" value="KGO78820.1"/>
    <property type="molecule type" value="Genomic_DNA"/>
</dbReference>
<comment type="caution">
    <text evidence="1">The sequence shown here is derived from an EMBL/GenBank/DDBJ whole genome shotgun (WGS) entry which is preliminary data.</text>
</comment>
<evidence type="ECO:0000313" key="1">
    <source>
        <dbReference type="EMBL" id="KGO78820.1"/>
    </source>
</evidence>
<dbReference type="RefSeq" id="WP_035136112.1">
    <property type="nucleotide sequence ID" value="NZ_JRLV01000026.1"/>
</dbReference>
<sequence>MDDTKDITRDFGVLYHPVSALVVYQTKGMDKETYVEHFDMDRNGNPVNAHTLTVREANHLVKALQAKAEKGQAFLKSKGILPATILHIDPSEKGSVLWYTKAQSRPLYFTQSLGITNGKASVPPMLWHATKNSLSVYALATGRRPTESTPLYHAPFFNVYKNGNVCMGTVTIDIKNVASVQDFTRAWETYFFKSYFSHLMGNHNPVKGNCVSLWKKLIGTNEPFPKGMLKKNNRTLKNLL</sequence>
<evidence type="ECO:0000313" key="2">
    <source>
        <dbReference type="Proteomes" id="UP000030129"/>
    </source>
</evidence>
<organism evidence="1 2">
    <name type="scientific">Flavobacterium beibuense F44-8</name>
    <dbReference type="NCBI Taxonomy" id="1406840"/>
    <lineage>
        <taxon>Bacteria</taxon>
        <taxon>Pseudomonadati</taxon>
        <taxon>Bacteroidota</taxon>
        <taxon>Flavobacteriia</taxon>
        <taxon>Flavobacteriales</taxon>
        <taxon>Flavobacteriaceae</taxon>
        <taxon>Flavobacterium</taxon>
    </lineage>
</organism>
<dbReference type="eggNOG" id="ENOG502ZANB">
    <property type="taxonomic scope" value="Bacteria"/>
</dbReference>
<gene>
    <name evidence="1" type="ORF">Q763_16670</name>
</gene>
<dbReference type="Proteomes" id="UP000030129">
    <property type="component" value="Unassembled WGS sequence"/>
</dbReference>
<protein>
    <submittedName>
        <fullName evidence="1">PRTRC system protein B</fullName>
    </submittedName>
</protein>
<reference evidence="1 2" key="1">
    <citation type="submission" date="2013-09" db="EMBL/GenBank/DDBJ databases">
        <authorList>
            <person name="Zeng Z."/>
            <person name="Chen C."/>
        </authorList>
    </citation>
    <scope>NUCLEOTIDE SEQUENCE [LARGE SCALE GENOMIC DNA]</scope>
    <source>
        <strain evidence="1 2">F44-8</strain>
    </source>
</reference>
<dbReference type="AlphaFoldDB" id="A0A0A2LRJ4"/>
<keyword evidence="2" id="KW-1185">Reference proteome</keyword>
<name>A0A0A2LRJ4_9FLAO</name>
<accession>A0A0A2LRJ4</accession>
<dbReference type="STRING" id="1406840.Q763_16670"/>
<proteinExistence type="predicted"/>
<dbReference type="Pfam" id="PF14460">
    <property type="entry name" value="Prok-E2_D"/>
    <property type="match status" value="1"/>
</dbReference>